<gene>
    <name evidence="1" type="ORF">PIB30_096391</name>
</gene>
<organism evidence="1 2">
    <name type="scientific">Stylosanthes scabra</name>
    <dbReference type="NCBI Taxonomy" id="79078"/>
    <lineage>
        <taxon>Eukaryota</taxon>
        <taxon>Viridiplantae</taxon>
        <taxon>Streptophyta</taxon>
        <taxon>Embryophyta</taxon>
        <taxon>Tracheophyta</taxon>
        <taxon>Spermatophyta</taxon>
        <taxon>Magnoliopsida</taxon>
        <taxon>eudicotyledons</taxon>
        <taxon>Gunneridae</taxon>
        <taxon>Pentapetalae</taxon>
        <taxon>rosids</taxon>
        <taxon>fabids</taxon>
        <taxon>Fabales</taxon>
        <taxon>Fabaceae</taxon>
        <taxon>Papilionoideae</taxon>
        <taxon>50 kb inversion clade</taxon>
        <taxon>dalbergioids sensu lato</taxon>
        <taxon>Dalbergieae</taxon>
        <taxon>Pterocarpus clade</taxon>
        <taxon>Stylosanthes</taxon>
    </lineage>
</organism>
<name>A0ABU6UX65_9FABA</name>
<keyword evidence="2" id="KW-1185">Reference proteome</keyword>
<feature type="non-terminal residue" evidence="1">
    <location>
        <position position="118"/>
    </location>
</feature>
<evidence type="ECO:0000313" key="2">
    <source>
        <dbReference type="Proteomes" id="UP001341840"/>
    </source>
</evidence>
<comment type="caution">
    <text evidence="1">The sequence shown here is derived from an EMBL/GenBank/DDBJ whole genome shotgun (WGS) entry which is preliminary data.</text>
</comment>
<dbReference type="Proteomes" id="UP001341840">
    <property type="component" value="Unassembled WGS sequence"/>
</dbReference>
<evidence type="ECO:0000313" key="1">
    <source>
        <dbReference type="EMBL" id="MED6165100.1"/>
    </source>
</evidence>
<proteinExistence type="predicted"/>
<sequence>MKGTLKDYRKEIQRKAKLPKIEETHSLIKSFPKILFELNRVIPYLFEDKQKSKFGVITSSRRPNWGVPNARWGILTPALAFSTPAPSDKRPSFNLEQAWGVLNASLGVSNVEIYEILE</sequence>
<reference evidence="1 2" key="1">
    <citation type="journal article" date="2023" name="Plants (Basel)">
        <title>Bridging the Gap: Combining Genomics and Transcriptomics Approaches to Understand Stylosanthes scabra, an Orphan Legume from the Brazilian Caatinga.</title>
        <authorList>
            <person name="Ferreira-Neto J.R.C."/>
            <person name="da Silva M.D."/>
            <person name="Binneck E."/>
            <person name="de Melo N.F."/>
            <person name="da Silva R.H."/>
            <person name="de Melo A.L.T.M."/>
            <person name="Pandolfi V."/>
            <person name="Bustamante F.O."/>
            <person name="Brasileiro-Vidal A.C."/>
            <person name="Benko-Iseppon A.M."/>
        </authorList>
    </citation>
    <scope>NUCLEOTIDE SEQUENCE [LARGE SCALE GENOMIC DNA]</scope>
    <source>
        <tissue evidence="1">Leaves</tissue>
    </source>
</reference>
<accession>A0ABU6UX65</accession>
<protein>
    <submittedName>
        <fullName evidence="1">Uncharacterized protein</fullName>
    </submittedName>
</protein>
<dbReference type="EMBL" id="JASCZI010123109">
    <property type="protein sequence ID" value="MED6165100.1"/>
    <property type="molecule type" value="Genomic_DNA"/>
</dbReference>